<evidence type="ECO:0000313" key="3">
    <source>
        <dbReference type="Proteomes" id="UP000026915"/>
    </source>
</evidence>
<gene>
    <name evidence="2" type="ORF">TCM_029368</name>
</gene>
<name>A0A061GDN2_THECC</name>
<keyword evidence="1" id="KW-0732">Signal</keyword>
<dbReference type="Proteomes" id="UP000026915">
    <property type="component" value="Chromosome 6"/>
</dbReference>
<evidence type="ECO:0008006" key="4">
    <source>
        <dbReference type="Google" id="ProtNLM"/>
    </source>
</evidence>
<dbReference type="HOGENOM" id="CLU_1974564_0_0_1"/>
<dbReference type="AlphaFoldDB" id="A0A061GDN2"/>
<feature type="signal peptide" evidence="1">
    <location>
        <begin position="1"/>
        <end position="19"/>
    </location>
</feature>
<accession>A0A061GDN2</accession>
<keyword evidence="3" id="KW-1185">Reference proteome</keyword>
<sequence length="127" mass="13856">MGTMLNRLIIISAMYQILAIHFSSSICSAKKVSAMFVFGDSLVELFDVIKLKVALWARAKWPETCSTAFGYLPLPHVCQKSSTCEMGCSLAGTLEFNVDGFVRGSPGDADIGDLLRDNTGRVRVLFS</sequence>
<evidence type="ECO:0000313" key="2">
    <source>
        <dbReference type="EMBL" id="EOY27528.1"/>
    </source>
</evidence>
<dbReference type="InParanoid" id="A0A061GDN2"/>
<organism evidence="2 3">
    <name type="scientific">Theobroma cacao</name>
    <name type="common">Cacao</name>
    <name type="synonym">Cocoa</name>
    <dbReference type="NCBI Taxonomy" id="3641"/>
    <lineage>
        <taxon>Eukaryota</taxon>
        <taxon>Viridiplantae</taxon>
        <taxon>Streptophyta</taxon>
        <taxon>Embryophyta</taxon>
        <taxon>Tracheophyta</taxon>
        <taxon>Spermatophyta</taxon>
        <taxon>Magnoliopsida</taxon>
        <taxon>eudicotyledons</taxon>
        <taxon>Gunneridae</taxon>
        <taxon>Pentapetalae</taxon>
        <taxon>rosids</taxon>
        <taxon>malvids</taxon>
        <taxon>Malvales</taxon>
        <taxon>Malvaceae</taxon>
        <taxon>Byttnerioideae</taxon>
        <taxon>Theobroma</taxon>
    </lineage>
</organism>
<proteinExistence type="predicted"/>
<feature type="chain" id="PRO_5001599050" description="GDSL esterase/lipase" evidence="1">
    <location>
        <begin position="20"/>
        <end position="127"/>
    </location>
</feature>
<dbReference type="Gramene" id="EOY27528">
    <property type="protein sequence ID" value="EOY27528"/>
    <property type="gene ID" value="TCM_029368"/>
</dbReference>
<reference evidence="2 3" key="1">
    <citation type="journal article" date="2013" name="Genome Biol.">
        <title>The genome sequence of the most widely cultivated cacao type and its use to identify candidate genes regulating pod color.</title>
        <authorList>
            <person name="Motamayor J.C."/>
            <person name="Mockaitis K."/>
            <person name="Schmutz J."/>
            <person name="Haiminen N."/>
            <person name="Iii D.L."/>
            <person name="Cornejo O."/>
            <person name="Findley S.D."/>
            <person name="Zheng P."/>
            <person name="Utro F."/>
            <person name="Royaert S."/>
            <person name="Saski C."/>
            <person name="Jenkins J."/>
            <person name="Podicheti R."/>
            <person name="Zhao M."/>
            <person name="Scheffler B.E."/>
            <person name="Stack J.C."/>
            <person name="Feltus F.A."/>
            <person name="Mustiga G.M."/>
            <person name="Amores F."/>
            <person name="Phillips W."/>
            <person name="Marelli J.P."/>
            <person name="May G.D."/>
            <person name="Shapiro H."/>
            <person name="Ma J."/>
            <person name="Bustamante C.D."/>
            <person name="Schnell R.J."/>
            <person name="Main D."/>
            <person name="Gilbert D."/>
            <person name="Parida L."/>
            <person name="Kuhn D.N."/>
        </authorList>
    </citation>
    <scope>NUCLEOTIDE SEQUENCE [LARGE SCALE GENOMIC DNA]</scope>
    <source>
        <strain evidence="3">cv. Matina 1-6</strain>
    </source>
</reference>
<dbReference type="EMBL" id="CM001884">
    <property type="protein sequence ID" value="EOY27528.1"/>
    <property type="molecule type" value="Genomic_DNA"/>
</dbReference>
<evidence type="ECO:0000256" key="1">
    <source>
        <dbReference type="SAM" id="SignalP"/>
    </source>
</evidence>
<protein>
    <recommendedName>
        <fullName evidence="4">GDSL esterase/lipase</fullName>
    </recommendedName>
</protein>